<sequence>MRPLDLGDILGGAFRMMRSHWRAVLGISLGTAVLVTGVTLAVRETTSDATAGTYGLSSLPAQLVSLLGSTLAVGMLTSVASHAVLGRPLSLKGAWREARPRFWKLLGLTVLVALVMAAAVLVCLVPGLLVNTAGGGDGLTILGVIAGVVLAVWLYIRLSFSTAALVLERQGIVDAMRRSAKLVDGAWWRTFGILLLTGVIASVAQFVIALPFDVLGLLVGFTDSEGSSLTGGLAFSLFAGVGMIASTTFAFPLTAGVTVLLYVDQRIRRESLDLDLTAASTHRPAAPGRL</sequence>
<evidence type="ECO:0000313" key="3">
    <source>
        <dbReference type="EMBL" id="MDT0417448.1"/>
    </source>
</evidence>
<dbReference type="EMBL" id="JAVRER010000028">
    <property type="protein sequence ID" value="MDT0417448.1"/>
    <property type="molecule type" value="Genomic_DNA"/>
</dbReference>
<dbReference type="Pfam" id="PF25231">
    <property type="entry name" value="DUF7847"/>
    <property type="match status" value="1"/>
</dbReference>
<feature type="transmembrane region" description="Helical" evidence="1">
    <location>
        <begin position="105"/>
        <end position="129"/>
    </location>
</feature>
<accession>A0ABD5E9X0</accession>
<feature type="transmembrane region" description="Helical" evidence="1">
    <location>
        <begin position="21"/>
        <end position="42"/>
    </location>
</feature>
<proteinExistence type="predicted"/>
<dbReference type="PANTHER" id="PTHR33133">
    <property type="entry name" value="OS08G0107100 PROTEIN-RELATED"/>
    <property type="match status" value="1"/>
</dbReference>
<dbReference type="RefSeq" id="WP_311677244.1">
    <property type="nucleotide sequence ID" value="NZ_JAVRER010000028.1"/>
</dbReference>
<dbReference type="InterPro" id="IPR057169">
    <property type="entry name" value="DUF7847"/>
</dbReference>
<reference evidence="4" key="1">
    <citation type="submission" date="2023-07" db="EMBL/GenBank/DDBJ databases">
        <title>30 novel species of actinomycetes from the DSMZ collection.</title>
        <authorList>
            <person name="Nouioui I."/>
        </authorList>
    </citation>
    <scope>NUCLEOTIDE SEQUENCE [LARGE SCALE GENOMIC DNA]</scope>
    <source>
        <strain evidence="4">DSM 41982</strain>
    </source>
</reference>
<feature type="transmembrane region" description="Helical" evidence="1">
    <location>
        <begin position="232"/>
        <end position="263"/>
    </location>
</feature>
<feature type="transmembrane region" description="Helical" evidence="1">
    <location>
        <begin position="62"/>
        <end position="85"/>
    </location>
</feature>
<comment type="caution">
    <text evidence="3">The sequence shown here is derived from an EMBL/GenBank/DDBJ whole genome shotgun (WGS) entry which is preliminary data.</text>
</comment>
<keyword evidence="1" id="KW-0472">Membrane</keyword>
<feature type="transmembrane region" description="Helical" evidence="1">
    <location>
        <begin position="187"/>
        <end position="212"/>
    </location>
</feature>
<dbReference type="AlphaFoldDB" id="A0ABD5E9X0"/>
<evidence type="ECO:0000256" key="1">
    <source>
        <dbReference type="SAM" id="Phobius"/>
    </source>
</evidence>
<evidence type="ECO:0000259" key="2">
    <source>
        <dbReference type="Pfam" id="PF25231"/>
    </source>
</evidence>
<protein>
    <submittedName>
        <fullName evidence="3">Glycerophosphoryl diester phosphodiesterase membrane domain-containing protein</fullName>
    </submittedName>
</protein>
<keyword evidence="1" id="KW-0812">Transmembrane</keyword>
<dbReference type="PANTHER" id="PTHR33133:SF1">
    <property type="entry name" value="EXPRESSED PROTEIN-RELATED"/>
    <property type="match status" value="1"/>
</dbReference>
<name>A0ABD5E9X0_9ACTN</name>
<dbReference type="Proteomes" id="UP001183607">
    <property type="component" value="Unassembled WGS sequence"/>
</dbReference>
<gene>
    <name evidence="3" type="ORF">RM574_18340</name>
</gene>
<keyword evidence="1" id="KW-1133">Transmembrane helix</keyword>
<feature type="domain" description="DUF7847" evidence="2">
    <location>
        <begin position="35"/>
        <end position="245"/>
    </location>
</feature>
<organism evidence="3 4">
    <name type="scientific">Streptomyces evansiae</name>
    <dbReference type="NCBI Taxonomy" id="3075535"/>
    <lineage>
        <taxon>Bacteria</taxon>
        <taxon>Bacillati</taxon>
        <taxon>Actinomycetota</taxon>
        <taxon>Actinomycetes</taxon>
        <taxon>Kitasatosporales</taxon>
        <taxon>Streptomycetaceae</taxon>
        <taxon>Streptomyces</taxon>
    </lineage>
</organism>
<feature type="transmembrane region" description="Helical" evidence="1">
    <location>
        <begin position="141"/>
        <end position="167"/>
    </location>
</feature>
<evidence type="ECO:0000313" key="4">
    <source>
        <dbReference type="Proteomes" id="UP001183607"/>
    </source>
</evidence>